<dbReference type="SUPFAM" id="SSF56574">
    <property type="entry name" value="Serpins"/>
    <property type="match status" value="1"/>
</dbReference>
<dbReference type="InterPro" id="IPR023795">
    <property type="entry name" value="Serpin_CS"/>
</dbReference>
<keyword evidence="4" id="KW-1185">Reference proteome</keyword>
<dbReference type="InterPro" id="IPR036186">
    <property type="entry name" value="Serpin_sf"/>
</dbReference>
<comment type="similarity">
    <text evidence="1">Belongs to the serpin family.</text>
</comment>
<dbReference type="OrthoDB" id="9764871at2"/>
<evidence type="ECO:0000259" key="2">
    <source>
        <dbReference type="SMART" id="SM00093"/>
    </source>
</evidence>
<dbReference type="PANTHER" id="PTHR11461">
    <property type="entry name" value="SERINE PROTEASE INHIBITOR, SERPIN"/>
    <property type="match status" value="1"/>
</dbReference>
<dbReference type="InterPro" id="IPR042178">
    <property type="entry name" value="Serpin_sf_1"/>
</dbReference>
<dbReference type="Gene3D" id="3.30.497.10">
    <property type="entry name" value="Antithrombin, subunit I, domain 2"/>
    <property type="match status" value="1"/>
</dbReference>
<dbReference type="Proteomes" id="UP000199518">
    <property type="component" value="Unassembled WGS sequence"/>
</dbReference>
<gene>
    <name evidence="3" type="ORF">SAMN05421753_1042</name>
</gene>
<dbReference type="STRING" id="1576369.SAMN05421753_1042"/>
<dbReference type="CDD" id="cd00172">
    <property type="entry name" value="serpin"/>
    <property type="match status" value="1"/>
</dbReference>
<dbReference type="InterPro" id="IPR000215">
    <property type="entry name" value="Serpin_fam"/>
</dbReference>
<sequence length="471" mass="51574">MHRTEVGAAILLLTIAAVAFGDSCLAQDSVPTGAKIEREVVYFAPQSKSTSSSGTFLPGTAVQILRLWQREEAWWVLVESTDGRKGWVEINAFLKKDDHTGAPANTAHQVASRLRVPSNPQRMNNLGIWFLRNAQNGSDNAIVSPCGIWSNLRVLEQAAGPSSNSTVARLIGPNLSSNLPVDLPEVESSDMLFVRKGLSLTEEFQRVLKASGVSWSEASFDNDDRIKINQKIYELSHQLIRDFFSPETWSADAEVVIANVVWLRQAWAIPFDPQATHTANFNVSKQETIPVSMMIKTDQLDAFASESLNCDGVILPYAVPEIVAIVIVPREIDGLVRLLEKIDNNSLDATIGSARSSRTTVQLPRFDAEAELDVLEALKKIGFPLGEIELTGMFNGPKVRPSLIAQKSRLSVNETVTEAVAVTGSTYSPSSVNVEPIKLISADRPFLFVVQHVKTRALLFVATVSTPTRAK</sequence>
<dbReference type="Gene3D" id="2.30.39.10">
    <property type="entry name" value="Alpha-1-antitrypsin, domain 1"/>
    <property type="match status" value="1"/>
</dbReference>
<dbReference type="RefSeq" id="WP_092048379.1">
    <property type="nucleotide sequence ID" value="NZ_FOQD01000004.1"/>
</dbReference>
<accession>A0A1I3DYE6</accession>
<reference evidence="4" key="1">
    <citation type="submission" date="2016-10" db="EMBL/GenBank/DDBJ databases">
        <authorList>
            <person name="Varghese N."/>
            <person name="Submissions S."/>
        </authorList>
    </citation>
    <scope>NUCLEOTIDE SEQUENCE [LARGE SCALE GENOMIC DNA]</scope>
    <source>
        <strain evidence="4">DSM 26348</strain>
    </source>
</reference>
<dbReference type="InterPro" id="IPR023796">
    <property type="entry name" value="Serpin_dom"/>
</dbReference>
<dbReference type="GO" id="GO:0005615">
    <property type="term" value="C:extracellular space"/>
    <property type="evidence" value="ECO:0007669"/>
    <property type="project" value="InterPro"/>
</dbReference>
<organism evidence="3 4">
    <name type="scientific">Planctomicrobium piriforme</name>
    <dbReference type="NCBI Taxonomy" id="1576369"/>
    <lineage>
        <taxon>Bacteria</taxon>
        <taxon>Pseudomonadati</taxon>
        <taxon>Planctomycetota</taxon>
        <taxon>Planctomycetia</taxon>
        <taxon>Planctomycetales</taxon>
        <taxon>Planctomycetaceae</taxon>
        <taxon>Planctomicrobium</taxon>
    </lineage>
</organism>
<dbReference type="PROSITE" id="PS00284">
    <property type="entry name" value="SERPIN"/>
    <property type="match status" value="1"/>
</dbReference>
<proteinExistence type="inferred from homology"/>
<name>A0A1I3DYE6_9PLAN</name>
<dbReference type="PANTHER" id="PTHR11461:SF211">
    <property type="entry name" value="GH10112P-RELATED"/>
    <property type="match status" value="1"/>
</dbReference>
<dbReference type="AlphaFoldDB" id="A0A1I3DYE6"/>
<evidence type="ECO:0000256" key="1">
    <source>
        <dbReference type="RuleBase" id="RU000411"/>
    </source>
</evidence>
<dbReference type="Pfam" id="PF00079">
    <property type="entry name" value="Serpin"/>
    <property type="match status" value="1"/>
</dbReference>
<dbReference type="SMART" id="SM00093">
    <property type="entry name" value="SERPIN"/>
    <property type="match status" value="1"/>
</dbReference>
<feature type="domain" description="Serpin" evidence="2">
    <location>
        <begin position="131"/>
        <end position="467"/>
    </location>
</feature>
<evidence type="ECO:0000313" key="3">
    <source>
        <dbReference type="EMBL" id="SFH91746.1"/>
    </source>
</evidence>
<evidence type="ECO:0000313" key="4">
    <source>
        <dbReference type="Proteomes" id="UP000199518"/>
    </source>
</evidence>
<protein>
    <submittedName>
        <fullName evidence="3">Serine protease inhibitor</fullName>
    </submittedName>
</protein>
<dbReference type="GO" id="GO:0004867">
    <property type="term" value="F:serine-type endopeptidase inhibitor activity"/>
    <property type="evidence" value="ECO:0007669"/>
    <property type="project" value="InterPro"/>
</dbReference>
<dbReference type="EMBL" id="FOQD01000004">
    <property type="protein sequence ID" value="SFH91746.1"/>
    <property type="molecule type" value="Genomic_DNA"/>
</dbReference>
<dbReference type="InterPro" id="IPR042185">
    <property type="entry name" value="Serpin_sf_2"/>
</dbReference>